<dbReference type="SUPFAM" id="SSF48208">
    <property type="entry name" value="Six-hairpin glycosidases"/>
    <property type="match status" value="1"/>
</dbReference>
<dbReference type="Gene3D" id="2.60.120.260">
    <property type="entry name" value="Galactose-binding domain-like"/>
    <property type="match status" value="1"/>
</dbReference>
<proteinExistence type="predicted"/>
<dbReference type="InterPro" id="IPR005887">
    <property type="entry name" value="GH92_a_mannosidase_put"/>
</dbReference>
<dbReference type="SUPFAM" id="SSF49785">
    <property type="entry name" value="Galactose-binding domain-like"/>
    <property type="match status" value="1"/>
</dbReference>
<keyword evidence="5" id="KW-1185">Reference proteome</keyword>
<gene>
    <name evidence="4" type="ORF">ORQ98_24500</name>
</gene>
<reference evidence="4 5" key="1">
    <citation type="submission" date="2022-11" db="EMBL/GenBank/DDBJ databases">
        <title>Spartinivicinus poritis sp. nov., isolated from scleractinian coral Porites lutea.</title>
        <authorList>
            <person name="Zhang G."/>
            <person name="Cai L."/>
            <person name="Wei Q."/>
        </authorList>
    </citation>
    <scope>NUCLEOTIDE SEQUENCE [LARGE SCALE GENOMIC DNA]</scope>
    <source>
        <strain evidence="4 5">A2-2</strain>
    </source>
</reference>
<dbReference type="Pfam" id="PF17678">
    <property type="entry name" value="Glyco_hydro_92N"/>
    <property type="match status" value="1"/>
</dbReference>
<sequence>MRQKVFRNKLVGVLFFTAGFVVTAISISHAQERRPDYFIDWVDPFIGTGGHGHTYPGATMPYGMVQLSPDTRQNNWDASSGYHYTDNTIIGFSHTHLSGTGVGDYGDILLMPTTGVVQLEQGSEEQPETGYRSRFEHDQESASPGYYQVKLLDYDINAELTATHRVGVHRYQYPVDKQANMILDLRHGVVSDEIIDLQLEVISPYRVKGYRKTNGWAQDQTVYFVMEFSQPVKQYGIKQGRALLENTKKVNGKSIAAYFSFPKKTEEVKVKVGISHTSLAGAEQNLMAEMPHFDFDRAKRAAELTWENELKRIQLGKEENPANKKTFYTALYHSMLAPNVFNDVDGSYKGHDKKIHKTRDFNYYTVFSLWDTFRAEHPLLTLIDQQRTSDFINTMLTMYQQGGHLPIWELAGHETGTMIGQHSIPVIVDAYIKGIKGFDNQLAYQAIKAAMDRDYRGLAQYRKLGHIMAEEEGESVSITLEYAFDDWAIAQMAKAMGYLDDWQLYRKRAQAFVNLYDPTIGFIRPKQYTNWIEPFDPKRPTVHYTEANGWQYNFFVPHYVQLLIGKLGGDERFIAKLDEMFNTVSEIPGKDITGLIGQYAHGNEPSHHIAYLYSFAGAAWKTQEKVNQIMTKLYSTKPDGLSGNEDCGQMSAWYIFSALGFYPVAPGSDIYVLGTPRFNQVSLPLEDGKTFTIKAKGLTADNFYIDRVELNGNDYPYSYIRHEDIVAGGELVFYMAAESNPEFGASISHRPKHYQQLEPLTPVPLFNSPSKNFYDSVNVAVNSTEPGVKIHYTTNGEQPTQQSPVYSQPLTFTDTTVLKALAVKEGFLPSYIQSLEYIKIPYQFGVTYHTEYTPSYPANGAISLVDFQTGSTNFRHPNWQGFYNVNFDVTIDLKTLRKVNSVATRFLEDSRSWIFLPKNVTYAISTDGESFKQVKNIPYKTPGDFRPAEVFTPTVKLVDEEAFQYIRITGEIIGNCPDWHPGAGKPSFIFADEVVFDLVE</sequence>
<feature type="domain" description="Glycosyl hydrolase family 92 N-terminal" evidence="3">
    <location>
        <begin position="41"/>
        <end position="275"/>
    </location>
</feature>
<protein>
    <submittedName>
        <fullName evidence="4">GH92 family glycosyl hydrolase</fullName>
        <ecNumber evidence="4">3.2.1.-</ecNumber>
    </submittedName>
</protein>
<dbReference type="InterPro" id="IPR012939">
    <property type="entry name" value="Glyco_hydro_92"/>
</dbReference>
<comment type="caution">
    <text evidence="4">The sequence shown here is derived from an EMBL/GenBank/DDBJ whole genome shotgun (WGS) entry which is preliminary data.</text>
</comment>
<dbReference type="EC" id="3.2.1.-" evidence="4"/>
<dbReference type="InterPro" id="IPR059177">
    <property type="entry name" value="GH29D-like_dom"/>
</dbReference>
<dbReference type="Gene3D" id="1.20.1050.60">
    <property type="entry name" value="alpha-1,2-mannosidase"/>
    <property type="match status" value="1"/>
</dbReference>
<dbReference type="InterPro" id="IPR050883">
    <property type="entry name" value="PNGase"/>
</dbReference>
<dbReference type="Gene3D" id="1.20.1610.10">
    <property type="entry name" value="alpha-1,2-mannosidases domains"/>
    <property type="match status" value="1"/>
</dbReference>
<dbReference type="InterPro" id="IPR008928">
    <property type="entry name" value="6-hairpin_glycosidase_sf"/>
</dbReference>
<dbReference type="InterPro" id="IPR041371">
    <property type="entry name" value="GH92_N"/>
</dbReference>
<dbReference type="InterPro" id="IPR014718">
    <property type="entry name" value="GH-type_carb-bd"/>
</dbReference>
<evidence type="ECO:0000313" key="4">
    <source>
        <dbReference type="EMBL" id="MDE1465127.1"/>
    </source>
</evidence>
<dbReference type="NCBIfam" id="TIGR01180">
    <property type="entry name" value="aman2_put"/>
    <property type="match status" value="1"/>
</dbReference>
<dbReference type="RefSeq" id="WP_274691438.1">
    <property type="nucleotide sequence ID" value="NZ_JAPMOU010000052.1"/>
</dbReference>
<dbReference type="Gene3D" id="2.70.98.10">
    <property type="match status" value="1"/>
</dbReference>
<dbReference type="GO" id="GO:0016798">
    <property type="term" value="F:hydrolase activity, acting on glycosyl bonds"/>
    <property type="evidence" value="ECO:0007669"/>
    <property type="project" value="UniProtKB-KW"/>
</dbReference>
<keyword evidence="4" id="KW-0378">Hydrolase</keyword>
<dbReference type="Pfam" id="PF07971">
    <property type="entry name" value="Glyco_hydro_92"/>
    <property type="match status" value="1"/>
</dbReference>
<accession>A0ABT5UFG6</accession>
<dbReference type="Gene3D" id="3.30.2080.10">
    <property type="entry name" value="GH92 mannosidase domain"/>
    <property type="match status" value="1"/>
</dbReference>
<feature type="domain" description="GH29D-like beta-sandwich" evidence="2">
    <location>
        <begin position="770"/>
        <end position="830"/>
    </location>
</feature>
<name>A0ABT5UFG6_9GAMM</name>
<organism evidence="4 5">
    <name type="scientific">Spartinivicinus poritis</name>
    <dbReference type="NCBI Taxonomy" id="2994640"/>
    <lineage>
        <taxon>Bacteria</taxon>
        <taxon>Pseudomonadati</taxon>
        <taxon>Pseudomonadota</taxon>
        <taxon>Gammaproteobacteria</taxon>
        <taxon>Oceanospirillales</taxon>
        <taxon>Zooshikellaceae</taxon>
        <taxon>Spartinivicinus</taxon>
    </lineage>
</organism>
<dbReference type="EMBL" id="JAPMOU010000052">
    <property type="protein sequence ID" value="MDE1465127.1"/>
    <property type="molecule type" value="Genomic_DNA"/>
</dbReference>
<keyword evidence="4" id="KW-0326">Glycosidase</keyword>
<evidence type="ECO:0000259" key="2">
    <source>
        <dbReference type="Pfam" id="PF13290"/>
    </source>
</evidence>
<dbReference type="Proteomes" id="UP001528823">
    <property type="component" value="Unassembled WGS sequence"/>
</dbReference>
<dbReference type="Pfam" id="PF13290">
    <property type="entry name" value="CHB_HEX_C_1"/>
    <property type="match status" value="1"/>
</dbReference>
<evidence type="ECO:0000313" key="5">
    <source>
        <dbReference type="Proteomes" id="UP001528823"/>
    </source>
</evidence>
<dbReference type="PANTHER" id="PTHR12143">
    <property type="entry name" value="PEPTIDE N-GLYCANASE PNGASE -RELATED"/>
    <property type="match status" value="1"/>
</dbReference>
<evidence type="ECO:0000259" key="1">
    <source>
        <dbReference type="Pfam" id="PF07971"/>
    </source>
</evidence>
<dbReference type="InterPro" id="IPR008979">
    <property type="entry name" value="Galactose-bd-like_sf"/>
</dbReference>
<feature type="domain" description="Glycosyl hydrolase family 92" evidence="1">
    <location>
        <begin position="281"/>
        <end position="736"/>
    </location>
</feature>
<dbReference type="PANTHER" id="PTHR12143:SF39">
    <property type="entry name" value="SECRETED PROTEIN"/>
    <property type="match status" value="1"/>
</dbReference>
<evidence type="ECO:0000259" key="3">
    <source>
        <dbReference type="Pfam" id="PF17678"/>
    </source>
</evidence>